<dbReference type="AlphaFoldDB" id="A0A6M3M3T0"/>
<protein>
    <submittedName>
        <fullName evidence="1">Uncharacterized protein</fullName>
    </submittedName>
</protein>
<sequence>MNLLTNLWAAVINLLADVHSLETDVTSTQIRLTISEVVASNSTPDLRPLTGWPHCLSCGAAHSRGNE</sequence>
<proteinExistence type="predicted"/>
<evidence type="ECO:0000313" key="1">
    <source>
        <dbReference type="EMBL" id="QJB02357.1"/>
    </source>
</evidence>
<gene>
    <name evidence="1" type="ORF">MM171B01351_0008</name>
</gene>
<dbReference type="EMBL" id="MT143777">
    <property type="protein sequence ID" value="QJB02357.1"/>
    <property type="molecule type" value="Genomic_DNA"/>
</dbReference>
<organism evidence="1">
    <name type="scientific">viral metagenome</name>
    <dbReference type="NCBI Taxonomy" id="1070528"/>
    <lineage>
        <taxon>unclassified sequences</taxon>
        <taxon>metagenomes</taxon>
        <taxon>organismal metagenomes</taxon>
    </lineage>
</organism>
<accession>A0A6M3M3T0</accession>
<reference evidence="1" key="1">
    <citation type="submission" date="2020-03" db="EMBL/GenBank/DDBJ databases">
        <title>The deep terrestrial virosphere.</title>
        <authorList>
            <person name="Holmfeldt K."/>
            <person name="Nilsson E."/>
            <person name="Simone D."/>
            <person name="Lopez-Fernandez M."/>
            <person name="Wu X."/>
            <person name="de Brujin I."/>
            <person name="Lundin D."/>
            <person name="Andersson A."/>
            <person name="Bertilsson S."/>
            <person name="Dopson M."/>
        </authorList>
    </citation>
    <scope>NUCLEOTIDE SEQUENCE</scope>
    <source>
        <strain evidence="1">MM171B01351</strain>
    </source>
</reference>
<name>A0A6M3M3T0_9ZZZZ</name>